<gene>
    <name evidence="7" type="ORF">EVJ58_g8649</name>
</gene>
<dbReference type="InterPro" id="IPR024779">
    <property type="entry name" value="2OGFeDO_JBP1/TET_oxygenase_dom"/>
</dbReference>
<keyword evidence="3" id="KW-0223">Dioxygenase</keyword>
<proteinExistence type="predicted"/>
<organism evidence="7 8">
    <name type="scientific">Rhodofomes roseus</name>
    <dbReference type="NCBI Taxonomy" id="34475"/>
    <lineage>
        <taxon>Eukaryota</taxon>
        <taxon>Fungi</taxon>
        <taxon>Dikarya</taxon>
        <taxon>Basidiomycota</taxon>
        <taxon>Agaricomycotina</taxon>
        <taxon>Agaricomycetes</taxon>
        <taxon>Polyporales</taxon>
        <taxon>Rhodofomes</taxon>
    </lineage>
</organism>
<keyword evidence="4" id="KW-0560">Oxidoreductase</keyword>
<dbReference type="GO" id="GO:0051213">
    <property type="term" value="F:dioxygenase activity"/>
    <property type="evidence" value="ECO:0007669"/>
    <property type="project" value="UniProtKB-KW"/>
</dbReference>
<dbReference type="AlphaFoldDB" id="A0A4Y9Y1P4"/>
<sequence length="334" mass="36696">MEHLPTSRYIEVVNAVLRRETMIAYRRLQEREGQQVFPMPPPSKSYLPALLSPSIVADCAYAANVIAEAIVSPIWSDMDAARSFIEHQKQMTKALSTVRRQFKQNAPQSAQRKQKPSWRRLETNFRETPASDGSVLNGTPTFAPAWYPVGSKTGREPPTSSATLTNENKECGYQFLDEIKSTTALIMAIVGVIHPAQCEIGLSTNSRLADQDEGLKNVFTHWPSCFSAVQVISNRVSPVHLDVGASYGSFDVLATVGKFSGGHIQFPTLSIDVDQRAGSVVAFAAHLLPHSVAEFEGDRVSFAWFLKDAVGSWAGMEPVPWCKTEDVNNVLATA</sequence>
<dbReference type="Proteomes" id="UP000298390">
    <property type="component" value="Unassembled WGS sequence"/>
</dbReference>
<keyword evidence="2" id="KW-0479">Metal-binding</keyword>
<comment type="cofactor">
    <cofactor evidence="1">
        <name>Fe(2+)</name>
        <dbReference type="ChEBI" id="CHEBI:29033"/>
    </cofactor>
</comment>
<evidence type="ECO:0000313" key="7">
    <source>
        <dbReference type="EMBL" id="TFY54799.1"/>
    </source>
</evidence>
<evidence type="ECO:0000256" key="4">
    <source>
        <dbReference type="ARBA" id="ARBA00023002"/>
    </source>
</evidence>
<evidence type="ECO:0000256" key="3">
    <source>
        <dbReference type="ARBA" id="ARBA00022964"/>
    </source>
</evidence>
<feature type="domain" description="2OGFeDO JBP1/TET oxygenase" evidence="6">
    <location>
        <begin position="144"/>
        <end position="306"/>
    </location>
</feature>
<evidence type="ECO:0000256" key="2">
    <source>
        <dbReference type="ARBA" id="ARBA00022723"/>
    </source>
</evidence>
<name>A0A4Y9Y1P4_9APHY</name>
<reference evidence="7 8" key="1">
    <citation type="submission" date="2019-01" db="EMBL/GenBank/DDBJ databases">
        <title>Genome sequencing of the rare red list fungi Fomitopsis rosea.</title>
        <authorList>
            <person name="Buettner E."/>
            <person name="Kellner H."/>
        </authorList>
    </citation>
    <scope>NUCLEOTIDE SEQUENCE [LARGE SCALE GENOMIC DNA]</scope>
    <source>
        <strain evidence="7 8">DSM 105464</strain>
    </source>
</reference>
<comment type="caution">
    <text evidence="7">The sequence shown here is derived from an EMBL/GenBank/DDBJ whole genome shotgun (WGS) entry which is preliminary data.</text>
</comment>
<dbReference type="Gene3D" id="3.60.130.30">
    <property type="match status" value="1"/>
</dbReference>
<dbReference type="STRING" id="34475.A0A4Y9Y1P4"/>
<evidence type="ECO:0000259" key="6">
    <source>
        <dbReference type="Pfam" id="PF12851"/>
    </source>
</evidence>
<keyword evidence="5" id="KW-0408">Iron</keyword>
<dbReference type="GO" id="GO:0046872">
    <property type="term" value="F:metal ion binding"/>
    <property type="evidence" value="ECO:0007669"/>
    <property type="project" value="UniProtKB-KW"/>
</dbReference>
<accession>A0A4Y9Y1P4</accession>
<evidence type="ECO:0000313" key="8">
    <source>
        <dbReference type="Proteomes" id="UP000298390"/>
    </source>
</evidence>
<protein>
    <recommendedName>
        <fullName evidence="6">2OGFeDO JBP1/TET oxygenase domain-containing protein</fullName>
    </recommendedName>
</protein>
<evidence type="ECO:0000256" key="1">
    <source>
        <dbReference type="ARBA" id="ARBA00001954"/>
    </source>
</evidence>
<dbReference type="Pfam" id="PF12851">
    <property type="entry name" value="Tet_JBP"/>
    <property type="match status" value="1"/>
</dbReference>
<dbReference type="EMBL" id="SEKV01000658">
    <property type="protein sequence ID" value="TFY54799.1"/>
    <property type="molecule type" value="Genomic_DNA"/>
</dbReference>
<evidence type="ECO:0000256" key="5">
    <source>
        <dbReference type="ARBA" id="ARBA00023004"/>
    </source>
</evidence>